<protein>
    <submittedName>
        <fullName evidence="1">Uncharacterized protein</fullName>
    </submittedName>
</protein>
<evidence type="ECO:0000313" key="1">
    <source>
        <dbReference type="EMBL" id="MBX41140.1"/>
    </source>
</evidence>
<dbReference type="EMBL" id="GGEC01060656">
    <property type="protein sequence ID" value="MBX41140.1"/>
    <property type="molecule type" value="Transcribed_RNA"/>
</dbReference>
<reference evidence="1" key="1">
    <citation type="submission" date="2018-02" db="EMBL/GenBank/DDBJ databases">
        <title>Rhizophora mucronata_Transcriptome.</title>
        <authorList>
            <person name="Meera S.P."/>
            <person name="Sreeshan A."/>
            <person name="Augustine A."/>
        </authorList>
    </citation>
    <scope>NUCLEOTIDE SEQUENCE</scope>
    <source>
        <tissue evidence="1">Leaf</tissue>
    </source>
</reference>
<sequence>MLILDFSYMNRNHLPL</sequence>
<accession>A0A2P2NFF2</accession>
<proteinExistence type="predicted"/>
<organism evidence="1">
    <name type="scientific">Rhizophora mucronata</name>
    <name type="common">Asiatic mangrove</name>
    <dbReference type="NCBI Taxonomy" id="61149"/>
    <lineage>
        <taxon>Eukaryota</taxon>
        <taxon>Viridiplantae</taxon>
        <taxon>Streptophyta</taxon>
        <taxon>Embryophyta</taxon>
        <taxon>Tracheophyta</taxon>
        <taxon>Spermatophyta</taxon>
        <taxon>Magnoliopsida</taxon>
        <taxon>eudicotyledons</taxon>
        <taxon>Gunneridae</taxon>
        <taxon>Pentapetalae</taxon>
        <taxon>rosids</taxon>
        <taxon>fabids</taxon>
        <taxon>Malpighiales</taxon>
        <taxon>Rhizophoraceae</taxon>
        <taxon>Rhizophora</taxon>
    </lineage>
</organism>
<name>A0A2P2NFF2_RHIMU</name>
<dbReference type="AlphaFoldDB" id="A0A2P2NFF2"/>